<proteinExistence type="predicted"/>
<reference evidence="3" key="5">
    <citation type="submission" date="2018-04" db="UniProtKB">
        <authorList>
            <consortium name="EnsemblFungi"/>
        </authorList>
    </citation>
    <scope>IDENTIFICATION</scope>
    <source>
        <strain evidence="3">R3-111a-1</strain>
    </source>
</reference>
<sequence length="404" mass="42847">MAHIRHRALPLLNHAAAPRISLTACMRNAGGARTFASTAAAAGGGKRSPKDSLSHLRRRRLRDGAPGEAAIPSRILVQDDVGVVRGRLSQGGEVQGRLGLRLRRPLHAGDTERGWENRAAAAAAAASASTAAAAPAGVTPEAATAIGEAVMAVKEAAMAISRASGAMLHLTRALERAGRREEHDAGRERNLQSMRETAGMAKLLERTAGRPVPQVAVDLAVESEAAAESEEMEAMPEETEDTWEETETMPNESQAATQEMTPKAIRRAAAAAKRAAKKARKEARRAEAMEAQMSKVREQKAQEAGTSQAEDGDGDGEGPGEEAAPRPLTKRDRARLRNEDAAARREAGRVAAKLNKEKRQAWAGLRAASKISRKAAKEQKLADAAQAELGLSDYSEGSDSDNKP</sequence>
<reference evidence="2" key="3">
    <citation type="submission" date="2010-09" db="EMBL/GenBank/DDBJ databases">
        <title>Annotation of Gaeumannomyces graminis var. tritici R3-111a-1.</title>
        <authorList>
            <consortium name="The Broad Institute Genome Sequencing Platform"/>
            <person name="Ma L.-J."/>
            <person name="Dead R."/>
            <person name="Young S.K."/>
            <person name="Zeng Q."/>
            <person name="Gargeya S."/>
            <person name="Fitzgerald M."/>
            <person name="Haas B."/>
            <person name="Abouelleil A."/>
            <person name="Alvarado L."/>
            <person name="Arachchi H.M."/>
            <person name="Berlin A."/>
            <person name="Brown A."/>
            <person name="Chapman S.B."/>
            <person name="Chen Z."/>
            <person name="Dunbar C."/>
            <person name="Freedman E."/>
            <person name="Gearin G."/>
            <person name="Gellesch M."/>
            <person name="Goldberg J."/>
            <person name="Griggs A."/>
            <person name="Gujja S."/>
            <person name="Heiman D."/>
            <person name="Howarth C."/>
            <person name="Larson L."/>
            <person name="Lui A."/>
            <person name="MacDonald P.J.P."/>
            <person name="Mehta T."/>
            <person name="Montmayeur A."/>
            <person name="Murphy C."/>
            <person name="Neiman D."/>
            <person name="Pearson M."/>
            <person name="Priest M."/>
            <person name="Roberts A."/>
            <person name="Saif S."/>
            <person name="Shea T."/>
            <person name="Shenoy N."/>
            <person name="Sisk P."/>
            <person name="Stolte C."/>
            <person name="Sykes S."/>
            <person name="Yandava C."/>
            <person name="Wortman J."/>
            <person name="Nusbaum C."/>
            <person name="Birren B."/>
        </authorList>
    </citation>
    <scope>NUCLEOTIDE SEQUENCE</scope>
    <source>
        <strain evidence="2">R3-111a-1</strain>
    </source>
</reference>
<name>J3NT26_GAET3</name>
<dbReference type="EMBL" id="GL385396">
    <property type="protein sequence ID" value="EJT79339.1"/>
    <property type="molecule type" value="Genomic_DNA"/>
</dbReference>
<organism evidence="2">
    <name type="scientific">Gaeumannomyces tritici (strain R3-111a-1)</name>
    <name type="common">Wheat and barley take-all root rot fungus</name>
    <name type="synonym">Gaeumannomyces graminis var. tritici</name>
    <dbReference type="NCBI Taxonomy" id="644352"/>
    <lineage>
        <taxon>Eukaryota</taxon>
        <taxon>Fungi</taxon>
        <taxon>Dikarya</taxon>
        <taxon>Ascomycota</taxon>
        <taxon>Pezizomycotina</taxon>
        <taxon>Sordariomycetes</taxon>
        <taxon>Sordariomycetidae</taxon>
        <taxon>Magnaporthales</taxon>
        <taxon>Magnaporthaceae</taxon>
        <taxon>Gaeumannomyces</taxon>
    </lineage>
</organism>
<reference evidence="3" key="4">
    <citation type="journal article" date="2015" name="G3 (Bethesda)">
        <title>Genome sequences of three phytopathogenic species of the Magnaporthaceae family of fungi.</title>
        <authorList>
            <person name="Okagaki L.H."/>
            <person name="Nunes C.C."/>
            <person name="Sailsbery J."/>
            <person name="Clay B."/>
            <person name="Brown D."/>
            <person name="John T."/>
            <person name="Oh Y."/>
            <person name="Young N."/>
            <person name="Fitzgerald M."/>
            <person name="Haas B.J."/>
            <person name="Zeng Q."/>
            <person name="Young S."/>
            <person name="Adiconis X."/>
            <person name="Fan L."/>
            <person name="Levin J.Z."/>
            <person name="Mitchell T.K."/>
            <person name="Okubara P.A."/>
            <person name="Farman M.L."/>
            <person name="Kohn L.M."/>
            <person name="Birren B."/>
            <person name="Ma L.-J."/>
            <person name="Dean R.A."/>
        </authorList>
    </citation>
    <scope>NUCLEOTIDE SEQUENCE</scope>
    <source>
        <strain evidence="3">R3-111a-1</strain>
    </source>
</reference>
<evidence type="ECO:0000313" key="2">
    <source>
        <dbReference type="EMBL" id="EJT79339.1"/>
    </source>
</evidence>
<evidence type="ECO:0000313" key="3">
    <source>
        <dbReference type="EnsemblFungi" id="EJT79339"/>
    </source>
</evidence>
<feature type="compositionally biased region" description="Basic residues" evidence="1">
    <location>
        <begin position="274"/>
        <end position="283"/>
    </location>
</feature>
<feature type="compositionally biased region" description="Polar residues" evidence="1">
    <location>
        <begin position="249"/>
        <end position="260"/>
    </location>
</feature>
<keyword evidence="4" id="KW-1185">Reference proteome</keyword>
<dbReference type="EnsemblFungi" id="EJT79339">
    <property type="protein sequence ID" value="EJT79339"/>
    <property type="gene ID" value="GGTG_04424"/>
</dbReference>
<accession>J3NT26</accession>
<feature type="compositionally biased region" description="Basic and acidic residues" evidence="1">
    <location>
        <begin position="329"/>
        <end position="352"/>
    </location>
</feature>
<feature type="compositionally biased region" description="Acidic residues" evidence="1">
    <location>
        <begin position="225"/>
        <end position="247"/>
    </location>
</feature>
<dbReference type="eggNOG" id="ENOG502RNH6">
    <property type="taxonomic scope" value="Eukaryota"/>
</dbReference>
<dbReference type="AlphaFoldDB" id="J3NT26"/>
<gene>
    <name evidence="3" type="primary">20344882</name>
    <name evidence="2" type="ORF">GGTG_04424</name>
</gene>
<evidence type="ECO:0000256" key="1">
    <source>
        <dbReference type="SAM" id="MobiDB-lite"/>
    </source>
</evidence>
<dbReference type="Proteomes" id="UP000006039">
    <property type="component" value="Unassembled WGS sequence"/>
</dbReference>
<feature type="region of interest" description="Disordered" evidence="1">
    <location>
        <begin position="224"/>
        <end position="352"/>
    </location>
</feature>
<dbReference type="VEuPathDB" id="FungiDB:GGTG_04424"/>
<reference evidence="4" key="1">
    <citation type="submission" date="2010-07" db="EMBL/GenBank/DDBJ databases">
        <title>The genome sequence of Gaeumannomyces graminis var. tritici strain R3-111a-1.</title>
        <authorList>
            <consortium name="The Broad Institute Genome Sequencing Platform"/>
            <person name="Ma L.-J."/>
            <person name="Dead R."/>
            <person name="Young S."/>
            <person name="Zeng Q."/>
            <person name="Koehrsen M."/>
            <person name="Alvarado L."/>
            <person name="Berlin A."/>
            <person name="Chapman S.B."/>
            <person name="Chen Z."/>
            <person name="Freedman E."/>
            <person name="Gellesch M."/>
            <person name="Goldberg J."/>
            <person name="Griggs A."/>
            <person name="Gujja S."/>
            <person name="Heilman E.R."/>
            <person name="Heiman D."/>
            <person name="Hepburn T."/>
            <person name="Howarth C."/>
            <person name="Jen D."/>
            <person name="Larson L."/>
            <person name="Mehta T."/>
            <person name="Neiman D."/>
            <person name="Pearson M."/>
            <person name="Roberts A."/>
            <person name="Saif S."/>
            <person name="Shea T."/>
            <person name="Shenoy N."/>
            <person name="Sisk P."/>
            <person name="Stolte C."/>
            <person name="Sykes S."/>
            <person name="Walk T."/>
            <person name="White J."/>
            <person name="Yandava C."/>
            <person name="Haas B."/>
            <person name="Nusbaum C."/>
            <person name="Birren B."/>
        </authorList>
    </citation>
    <scope>NUCLEOTIDE SEQUENCE [LARGE SCALE GENOMIC DNA]</scope>
    <source>
        <strain evidence="4">R3-111a-1</strain>
    </source>
</reference>
<evidence type="ECO:0000313" key="4">
    <source>
        <dbReference type="Proteomes" id="UP000006039"/>
    </source>
</evidence>
<feature type="compositionally biased region" description="Acidic residues" evidence="1">
    <location>
        <begin position="310"/>
        <end position="320"/>
    </location>
</feature>
<dbReference type="RefSeq" id="XP_009220484.1">
    <property type="nucleotide sequence ID" value="XM_009222220.1"/>
</dbReference>
<protein>
    <submittedName>
        <fullName evidence="2 3">Uncharacterized protein</fullName>
    </submittedName>
</protein>
<feature type="region of interest" description="Disordered" evidence="1">
    <location>
        <begin position="38"/>
        <end position="58"/>
    </location>
</feature>
<reference evidence="2" key="2">
    <citation type="submission" date="2010-07" db="EMBL/GenBank/DDBJ databases">
        <authorList>
            <consortium name="The Broad Institute Genome Sequencing Platform"/>
            <consortium name="Broad Institute Genome Sequencing Center for Infectious Disease"/>
            <person name="Ma L.-J."/>
            <person name="Dead R."/>
            <person name="Young S."/>
            <person name="Zeng Q."/>
            <person name="Koehrsen M."/>
            <person name="Alvarado L."/>
            <person name="Berlin A."/>
            <person name="Chapman S.B."/>
            <person name="Chen Z."/>
            <person name="Freedman E."/>
            <person name="Gellesch M."/>
            <person name="Goldberg J."/>
            <person name="Griggs A."/>
            <person name="Gujja S."/>
            <person name="Heilman E.R."/>
            <person name="Heiman D."/>
            <person name="Hepburn T."/>
            <person name="Howarth C."/>
            <person name="Jen D."/>
            <person name="Larson L."/>
            <person name="Mehta T."/>
            <person name="Neiman D."/>
            <person name="Pearson M."/>
            <person name="Roberts A."/>
            <person name="Saif S."/>
            <person name="Shea T."/>
            <person name="Shenoy N."/>
            <person name="Sisk P."/>
            <person name="Stolte C."/>
            <person name="Sykes S."/>
            <person name="Walk T."/>
            <person name="White J."/>
            <person name="Yandava C."/>
            <person name="Haas B."/>
            <person name="Nusbaum C."/>
            <person name="Birren B."/>
        </authorList>
    </citation>
    <scope>NUCLEOTIDE SEQUENCE</scope>
    <source>
        <strain evidence="2">R3-111a-1</strain>
    </source>
</reference>
<dbReference type="HOGENOM" id="CLU_681590_0_0_1"/>
<dbReference type="GeneID" id="20344882"/>